<proteinExistence type="predicted"/>
<reference evidence="3 4" key="1">
    <citation type="submission" date="2018-05" db="EMBL/GenBank/DDBJ databases">
        <title>Coraliomargarita sinensis sp. nov., isolated from a marine solar saltern.</title>
        <authorList>
            <person name="Zhou L.Y."/>
        </authorList>
    </citation>
    <scope>NUCLEOTIDE SEQUENCE [LARGE SCALE GENOMIC DNA]</scope>
    <source>
        <strain evidence="3 4">WN38</strain>
    </source>
</reference>
<name>A0A317ZI66_9BACT</name>
<organism evidence="3 4">
    <name type="scientific">Coraliomargarita sinensis</name>
    <dbReference type="NCBI Taxonomy" id="2174842"/>
    <lineage>
        <taxon>Bacteria</taxon>
        <taxon>Pseudomonadati</taxon>
        <taxon>Verrucomicrobiota</taxon>
        <taxon>Opitutia</taxon>
        <taxon>Puniceicoccales</taxon>
        <taxon>Coraliomargaritaceae</taxon>
        <taxon>Coraliomargarita</taxon>
    </lineage>
</organism>
<accession>A0A317ZI66</accession>
<keyword evidence="4" id="KW-1185">Reference proteome</keyword>
<dbReference type="AlphaFoldDB" id="A0A317ZI66"/>
<feature type="compositionally biased region" description="Polar residues" evidence="1">
    <location>
        <begin position="62"/>
        <end position="75"/>
    </location>
</feature>
<evidence type="ECO:0000256" key="2">
    <source>
        <dbReference type="SAM" id="SignalP"/>
    </source>
</evidence>
<dbReference type="EMBL" id="QHJQ01000008">
    <property type="protein sequence ID" value="PXA03598.1"/>
    <property type="molecule type" value="Genomic_DNA"/>
</dbReference>
<feature type="chain" id="PRO_5016429993" description="Chromosome partition protein Smc" evidence="2">
    <location>
        <begin position="22"/>
        <end position="516"/>
    </location>
</feature>
<protein>
    <recommendedName>
        <fullName evidence="5">Chromosome partition protein Smc</fullName>
    </recommendedName>
</protein>
<comment type="caution">
    <text evidence="3">The sequence shown here is derived from an EMBL/GenBank/DDBJ whole genome shotgun (WGS) entry which is preliminary data.</text>
</comment>
<evidence type="ECO:0000256" key="1">
    <source>
        <dbReference type="SAM" id="MobiDB-lite"/>
    </source>
</evidence>
<evidence type="ECO:0008006" key="5">
    <source>
        <dbReference type="Google" id="ProtNLM"/>
    </source>
</evidence>
<sequence length="516" mass="57678">MNKTLMLVICDFLLLSMLALARFDPPEEKPEPALDATASSATAEAELIELLEESLQAEQGSRENLSSDLQETRASLQEKAQKLAEREAALAETMTNLEKTSAEAQELAQAKAEVEAKQSELAAEREQLAQRYEATREELQKASEERVELANTLGAVKEERSVSEERLKQTEQALREREAQLARREAELKAAREEREKLAQQQAELNKALEVAQTEQRLLSENLTKEQREKAEAFARADRLTDNVAVLGQGVNQLGQGVSQIGQNVTNIAQSSEAIQKEIEASRPQTMSEIFTRFQQNRATIRFTSQEQGLLGGTVERSYESRSILVVGQDENYYLVTHSDNSPFSLSKSARVESATLTIQTGSERIQVNQIGFLATDPRLIFIPLPKIFAESSGLEPFPLALQPERWEEAVLVKNDESNFGRTEFRRLTSSARFLKMERPALGELFADFAASRGDLAFTKNSQFVGLLTDTRHAVVIEDFVASAVLNLGSRFEPETARSTIDKMQDRVRQLPSEVR</sequence>
<feature type="region of interest" description="Disordered" evidence="1">
    <location>
        <begin position="57"/>
        <end position="81"/>
    </location>
</feature>
<dbReference type="Proteomes" id="UP000247099">
    <property type="component" value="Unassembled WGS sequence"/>
</dbReference>
<dbReference type="OrthoDB" id="181250at2"/>
<evidence type="ECO:0000313" key="4">
    <source>
        <dbReference type="Proteomes" id="UP000247099"/>
    </source>
</evidence>
<dbReference type="RefSeq" id="WP_110131597.1">
    <property type="nucleotide sequence ID" value="NZ_QHJQ01000008.1"/>
</dbReference>
<evidence type="ECO:0000313" key="3">
    <source>
        <dbReference type="EMBL" id="PXA03598.1"/>
    </source>
</evidence>
<keyword evidence="2" id="KW-0732">Signal</keyword>
<dbReference type="InParanoid" id="A0A317ZI66"/>
<gene>
    <name evidence="3" type="ORF">DDZ13_11500</name>
</gene>
<feature type="signal peptide" evidence="2">
    <location>
        <begin position="1"/>
        <end position="21"/>
    </location>
</feature>